<evidence type="ECO:0000259" key="1">
    <source>
        <dbReference type="Pfam" id="PF00293"/>
    </source>
</evidence>
<comment type="caution">
    <text evidence="3">The sequence shown here is derived from an EMBL/GenBank/DDBJ whole genome shotgun (WGS) entry which is preliminary data.</text>
</comment>
<dbReference type="Pfam" id="PF21906">
    <property type="entry name" value="WHD_NrtR"/>
    <property type="match status" value="1"/>
</dbReference>
<dbReference type="InterPro" id="IPR000086">
    <property type="entry name" value="NUDIX_hydrolase_dom"/>
</dbReference>
<dbReference type="Gene3D" id="1.10.10.10">
    <property type="entry name" value="Winged helix-like DNA-binding domain superfamily/Winged helix DNA-binding domain"/>
    <property type="match status" value="1"/>
</dbReference>
<dbReference type="PANTHER" id="PTHR43736:SF4">
    <property type="entry name" value="SLR1690 PROTEIN"/>
    <property type="match status" value="1"/>
</dbReference>
<dbReference type="Proteomes" id="UP000177996">
    <property type="component" value="Unassembled WGS sequence"/>
</dbReference>
<dbReference type="PANTHER" id="PTHR43736">
    <property type="entry name" value="ADP-RIBOSE PYROPHOSPHATASE"/>
    <property type="match status" value="1"/>
</dbReference>
<evidence type="ECO:0000313" key="4">
    <source>
        <dbReference type="Proteomes" id="UP000177996"/>
    </source>
</evidence>
<dbReference type="SUPFAM" id="SSF55811">
    <property type="entry name" value="Nudix"/>
    <property type="match status" value="1"/>
</dbReference>
<evidence type="ECO:0000313" key="3">
    <source>
        <dbReference type="EMBL" id="OGZ07138.1"/>
    </source>
</evidence>
<organism evidence="3 4">
    <name type="scientific">Candidatus Lloydbacteria bacterium RIFCSPHIGHO2_02_FULL_50_13</name>
    <dbReference type="NCBI Taxonomy" id="1798661"/>
    <lineage>
        <taxon>Bacteria</taxon>
        <taxon>Candidatus Lloydiibacteriota</taxon>
    </lineage>
</organism>
<protein>
    <submittedName>
        <fullName evidence="3">Uncharacterized protein</fullName>
    </submittedName>
</protein>
<dbReference type="STRING" id="1798661.A3D65_03610"/>
<dbReference type="InterPro" id="IPR054105">
    <property type="entry name" value="WHD_NrtR"/>
</dbReference>
<dbReference type="CDD" id="cd18873">
    <property type="entry name" value="NUDIX_NadM_like"/>
    <property type="match status" value="1"/>
</dbReference>
<dbReference type="EMBL" id="MHLL01000068">
    <property type="protein sequence ID" value="OGZ07138.1"/>
    <property type="molecule type" value="Genomic_DNA"/>
</dbReference>
<dbReference type="InterPro" id="IPR036388">
    <property type="entry name" value="WH-like_DNA-bd_sf"/>
</dbReference>
<reference evidence="3 4" key="1">
    <citation type="journal article" date="2016" name="Nat. Commun.">
        <title>Thousands of microbial genomes shed light on interconnected biogeochemical processes in an aquifer system.</title>
        <authorList>
            <person name="Anantharaman K."/>
            <person name="Brown C.T."/>
            <person name="Hug L.A."/>
            <person name="Sharon I."/>
            <person name="Castelle C.J."/>
            <person name="Probst A.J."/>
            <person name="Thomas B.C."/>
            <person name="Singh A."/>
            <person name="Wilkins M.J."/>
            <person name="Karaoz U."/>
            <person name="Brodie E.L."/>
            <person name="Williams K.H."/>
            <person name="Hubbard S.S."/>
            <person name="Banfield J.F."/>
        </authorList>
    </citation>
    <scope>NUCLEOTIDE SEQUENCE [LARGE SCALE GENOMIC DNA]</scope>
</reference>
<proteinExistence type="predicted"/>
<dbReference type="InterPro" id="IPR015797">
    <property type="entry name" value="NUDIX_hydrolase-like_dom_sf"/>
</dbReference>
<gene>
    <name evidence="3" type="ORF">A3D65_03610</name>
</gene>
<feature type="domain" description="NrtR DNA-binding winged helix" evidence="2">
    <location>
        <begin position="158"/>
        <end position="216"/>
    </location>
</feature>
<dbReference type="Pfam" id="PF00293">
    <property type="entry name" value="NUDIX"/>
    <property type="match status" value="1"/>
</dbReference>
<accession>A0A1G2D310</accession>
<dbReference type="Gene3D" id="3.90.79.10">
    <property type="entry name" value="Nucleoside Triphosphate Pyrophosphohydrolase"/>
    <property type="match status" value="1"/>
</dbReference>
<evidence type="ECO:0000259" key="2">
    <source>
        <dbReference type="Pfam" id="PF21906"/>
    </source>
</evidence>
<name>A0A1G2D310_9BACT</name>
<dbReference type="AlphaFoldDB" id="A0A1G2D310"/>
<dbReference type="InterPro" id="IPR036390">
    <property type="entry name" value="WH_DNA-bd_sf"/>
</dbReference>
<sequence length="225" mass="25202">MATSSKKETAKNIRLAVIATDVVIFTILDNKLKALLIPIRSAHFKKNAYGFPGGMILPHETADDSVRRHMKAKAGIESPSYIEQLYAFSAIDRDPRGRVVSVAYVAIIPADHAQDIGQEAIWADARALPHLAYDHNTIARVAIERIENKLKYSTIGRHFLPNTFTLTELQFAHEVVLGSPLDKRNFRKKILALRCFGHAGKIKKGGRSRPAELFRFVKTKDIIFS</sequence>
<dbReference type="SUPFAM" id="SSF46785">
    <property type="entry name" value="Winged helix' DNA-binding domain"/>
    <property type="match status" value="1"/>
</dbReference>
<feature type="domain" description="Nudix hydrolase" evidence="1">
    <location>
        <begin position="21"/>
        <end position="128"/>
    </location>
</feature>